<proteinExistence type="predicted"/>
<comment type="caution">
    <text evidence="1">The sequence shown here is derived from an EMBL/GenBank/DDBJ whole genome shotgun (WGS) entry which is preliminary data.</text>
</comment>
<name>A0ACC0ZIC2_9ROSI</name>
<evidence type="ECO:0000313" key="1">
    <source>
        <dbReference type="EMBL" id="KAJ0051972.1"/>
    </source>
</evidence>
<reference evidence="2" key="1">
    <citation type="journal article" date="2023" name="G3 (Bethesda)">
        <title>Genome assembly and association tests identify interacting loci associated with vigor, precocity, and sex in interspecific pistachio rootstocks.</title>
        <authorList>
            <person name="Palmer W."/>
            <person name="Jacygrad E."/>
            <person name="Sagayaradj S."/>
            <person name="Cavanaugh K."/>
            <person name="Han R."/>
            <person name="Bertier L."/>
            <person name="Beede B."/>
            <person name="Kafkas S."/>
            <person name="Golino D."/>
            <person name="Preece J."/>
            <person name="Michelmore R."/>
        </authorList>
    </citation>
    <scope>NUCLEOTIDE SEQUENCE [LARGE SCALE GENOMIC DNA]</scope>
</reference>
<gene>
    <name evidence="1" type="ORF">Pint_01941</name>
</gene>
<protein>
    <submittedName>
        <fullName evidence="1">Uncharacterized protein</fullName>
    </submittedName>
</protein>
<evidence type="ECO:0000313" key="2">
    <source>
        <dbReference type="Proteomes" id="UP001163603"/>
    </source>
</evidence>
<organism evidence="1 2">
    <name type="scientific">Pistacia integerrima</name>
    <dbReference type="NCBI Taxonomy" id="434235"/>
    <lineage>
        <taxon>Eukaryota</taxon>
        <taxon>Viridiplantae</taxon>
        <taxon>Streptophyta</taxon>
        <taxon>Embryophyta</taxon>
        <taxon>Tracheophyta</taxon>
        <taxon>Spermatophyta</taxon>
        <taxon>Magnoliopsida</taxon>
        <taxon>eudicotyledons</taxon>
        <taxon>Gunneridae</taxon>
        <taxon>Pentapetalae</taxon>
        <taxon>rosids</taxon>
        <taxon>malvids</taxon>
        <taxon>Sapindales</taxon>
        <taxon>Anacardiaceae</taxon>
        <taxon>Pistacia</taxon>
    </lineage>
</organism>
<keyword evidence="2" id="KW-1185">Reference proteome</keyword>
<dbReference type="EMBL" id="CM047736">
    <property type="protein sequence ID" value="KAJ0051972.1"/>
    <property type="molecule type" value="Genomic_DNA"/>
</dbReference>
<accession>A0ACC0ZIC2</accession>
<dbReference type="Proteomes" id="UP001163603">
    <property type="component" value="Chromosome 1"/>
</dbReference>
<sequence length="94" mass="10311">MVNTTVTLILAMIVFSVWVAAAARTKLHSINGKEGQFASSPPTKDGICKTLVELQGYICHEHTFAKDADCAFWSASKESVGFMSMNMVLRERKG</sequence>